<accession>A0A819QYU6</accession>
<name>A0A819QYU6_9BILA</name>
<dbReference type="PANTHER" id="PTHR23084">
    <property type="entry name" value="PHOSPHATIDYLINOSITOL-4-PHOSPHATE 5-KINASE RELATED"/>
    <property type="match status" value="1"/>
</dbReference>
<proteinExistence type="predicted"/>
<dbReference type="Proteomes" id="UP000663856">
    <property type="component" value="Unassembled WGS sequence"/>
</dbReference>
<dbReference type="SUPFAM" id="SSF82185">
    <property type="entry name" value="Histone H3 K4-specific methyltransferase SET7/9 N-terminal domain"/>
    <property type="match status" value="1"/>
</dbReference>
<dbReference type="SMART" id="SM00698">
    <property type="entry name" value="MORN"/>
    <property type="match status" value="7"/>
</dbReference>
<evidence type="ECO:0000313" key="2">
    <source>
        <dbReference type="EMBL" id="CAF2155318.1"/>
    </source>
</evidence>
<dbReference type="Pfam" id="PF02493">
    <property type="entry name" value="MORN"/>
    <property type="match status" value="7"/>
</dbReference>
<keyword evidence="1" id="KW-0677">Repeat</keyword>
<dbReference type="AlphaFoldDB" id="A0A819QYU6"/>
<dbReference type="EMBL" id="CAJOBG010003051">
    <property type="protein sequence ID" value="CAF4043096.1"/>
    <property type="molecule type" value="Genomic_DNA"/>
</dbReference>
<dbReference type="Gene3D" id="2.20.110.10">
    <property type="entry name" value="Histone H3 K4-specific methyltransferase SET7/9 N-terminal domain"/>
    <property type="match status" value="4"/>
</dbReference>
<evidence type="ECO:0000313" key="3">
    <source>
        <dbReference type="EMBL" id="CAF4043096.1"/>
    </source>
</evidence>
<evidence type="ECO:0000256" key="1">
    <source>
        <dbReference type="ARBA" id="ARBA00022737"/>
    </source>
</evidence>
<sequence length="441" mass="50521">MVVKEWRNGDKYEGGWENGEKNGQGTLFYVDGGKYEGEWASNMRNGYGINIWANGDRYEGDWQNNLKHGEGKLFYANGGKYTGEWKNNIRHGQGVNIWRNGTRYEGFWKENQQHAKGTFTYPDGGKYVGEWLANMRHGNGVNTWANGDRYEGLWNHNRKHGEGTFYHADGTEEHGIWNNDTLNGDSNQGSDNEMPKNDNCSKNALQFKGFWLNGQPFVVLLMPKSSVCPYLTLGREFIVSLNWDKAYFDRTHDNCYCSRCYKESWNDVIEAGDDRYVIPRGWVRLGLHTDPAHMKAEDIWNKWIVTFHGTTKIAAQSIIKHRHFCLPGDVLIDGTKLGIRPGHIPDKQFIYTSPTIAYSSVLAYSPIYDFHSTENNANYQTQIVLQCRQMPNSYKIGPETIGAGKNQICSHISNSEIEYFTDRRGSLVAYGVLVRFRPKNN</sequence>
<keyword evidence="4" id="KW-1185">Reference proteome</keyword>
<dbReference type="Proteomes" id="UP000663866">
    <property type="component" value="Unassembled WGS sequence"/>
</dbReference>
<dbReference type="InterPro" id="IPR003409">
    <property type="entry name" value="MORN"/>
</dbReference>
<dbReference type="PANTHER" id="PTHR23084:SF263">
    <property type="entry name" value="MORN REPEAT-CONTAINING PROTEIN 1"/>
    <property type="match status" value="1"/>
</dbReference>
<reference evidence="3" key="1">
    <citation type="submission" date="2021-02" db="EMBL/GenBank/DDBJ databases">
        <authorList>
            <person name="Nowell W R."/>
        </authorList>
    </citation>
    <scope>NUCLEOTIDE SEQUENCE</scope>
</reference>
<comment type="caution">
    <text evidence="3">The sequence shown here is derived from an EMBL/GenBank/DDBJ whole genome shotgun (WGS) entry which is preliminary data.</text>
</comment>
<dbReference type="EMBL" id="CAJNRF010014149">
    <property type="protein sequence ID" value="CAF2155318.1"/>
    <property type="molecule type" value="Genomic_DNA"/>
</dbReference>
<gene>
    <name evidence="3" type="ORF">OVN521_LOCUS17512</name>
    <name evidence="2" type="ORF">WKI299_LOCUS31147</name>
</gene>
<dbReference type="FunFam" id="2.20.110.10:FF:000002">
    <property type="entry name" value="Phosphatidylinositol 4-phosphate 5-kinase 8"/>
    <property type="match status" value="1"/>
</dbReference>
<organism evidence="3 4">
    <name type="scientific">Rotaria magnacalcarata</name>
    <dbReference type="NCBI Taxonomy" id="392030"/>
    <lineage>
        <taxon>Eukaryota</taxon>
        <taxon>Metazoa</taxon>
        <taxon>Spiralia</taxon>
        <taxon>Gnathifera</taxon>
        <taxon>Rotifera</taxon>
        <taxon>Eurotatoria</taxon>
        <taxon>Bdelloidea</taxon>
        <taxon>Philodinida</taxon>
        <taxon>Philodinidae</taxon>
        <taxon>Rotaria</taxon>
    </lineage>
</organism>
<evidence type="ECO:0000313" key="4">
    <source>
        <dbReference type="Proteomes" id="UP000663866"/>
    </source>
</evidence>
<protein>
    <submittedName>
        <fullName evidence="3">Uncharacterized protein</fullName>
    </submittedName>
</protein>